<keyword evidence="4" id="KW-1185">Reference proteome</keyword>
<keyword evidence="1" id="KW-1133">Transmembrane helix</keyword>
<name>A0A6L9SF60_9ACTN</name>
<proteinExistence type="predicted"/>
<feature type="transmembrane region" description="Helical" evidence="1">
    <location>
        <begin position="12"/>
        <end position="34"/>
    </location>
</feature>
<gene>
    <name evidence="3" type="ORF">G1H10_24350</name>
</gene>
<protein>
    <submittedName>
        <fullName evidence="3">Pilus assembly protein</fullName>
    </submittedName>
</protein>
<dbReference type="AlphaFoldDB" id="A0A6L9SF60"/>
<evidence type="ECO:0000256" key="1">
    <source>
        <dbReference type="SAM" id="Phobius"/>
    </source>
</evidence>
<evidence type="ECO:0000259" key="2">
    <source>
        <dbReference type="Pfam" id="PF07811"/>
    </source>
</evidence>
<feature type="domain" description="TadE-like" evidence="2">
    <location>
        <begin position="9"/>
        <end position="51"/>
    </location>
</feature>
<dbReference type="InterPro" id="IPR012495">
    <property type="entry name" value="TadE-like_dom"/>
</dbReference>
<evidence type="ECO:0000313" key="4">
    <source>
        <dbReference type="Proteomes" id="UP000475214"/>
    </source>
</evidence>
<dbReference type="Pfam" id="PF07811">
    <property type="entry name" value="TadE"/>
    <property type="match status" value="1"/>
</dbReference>
<dbReference type="Proteomes" id="UP000475214">
    <property type="component" value="Unassembled WGS sequence"/>
</dbReference>
<evidence type="ECO:0000313" key="3">
    <source>
        <dbReference type="EMBL" id="NEE03304.1"/>
    </source>
</evidence>
<keyword evidence="1" id="KW-0472">Membrane</keyword>
<accession>A0A6L9SF60</accession>
<dbReference type="EMBL" id="JAAGOA010000021">
    <property type="protein sequence ID" value="NEE03304.1"/>
    <property type="molecule type" value="Genomic_DNA"/>
</dbReference>
<sequence length="127" mass="13088">MTRPGREHGAAVAEFTLISALLAILFLAILQMAFVVHVRNTLIASAAEGARYAANANRTLADGAARTEALIAESLSPSLARDVTSRMIDLDGAATVEVNVVTTLPLAGLLGVDRGLSVSGHAVAEIP</sequence>
<reference evidence="3 4" key="1">
    <citation type="submission" date="2020-02" db="EMBL/GenBank/DDBJ databases">
        <authorList>
            <person name="Li X.-J."/>
            <person name="Han X.-M."/>
        </authorList>
    </citation>
    <scope>NUCLEOTIDE SEQUENCE [LARGE SCALE GENOMIC DNA]</scope>
    <source>
        <strain evidence="3 4">CCTCC AB 2017055</strain>
    </source>
</reference>
<organism evidence="3 4">
    <name type="scientific">Phytoactinopolyspora halotolerans</name>
    <dbReference type="NCBI Taxonomy" id="1981512"/>
    <lineage>
        <taxon>Bacteria</taxon>
        <taxon>Bacillati</taxon>
        <taxon>Actinomycetota</taxon>
        <taxon>Actinomycetes</taxon>
        <taxon>Jiangellales</taxon>
        <taxon>Jiangellaceae</taxon>
        <taxon>Phytoactinopolyspora</taxon>
    </lineage>
</organism>
<comment type="caution">
    <text evidence="3">The sequence shown here is derived from an EMBL/GenBank/DDBJ whole genome shotgun (WGS) entry which is preliminary data.</text>
</comment>
<keyword evidence="1" id="KW-0812">Transmembrane</keyword>